<evidence type="ECO:0000256" key="2">
    <source>
        <dbReference type="SAM" id="SignalP"/>
    </source>
</evidence>
<proteinExistence type="predicted"/>
<dbReference type="Proteomes" id="UP000321323">
    <property type="component" value="Chromosome"/>
</dbReference>
<evidence type="ECO:0000313" key="4">
    <source>
        <dbReference type="Proteomes" id="UP000321323"/>
    </source>
</evidence>
<accession>A0ABZ1UFC3</accession>
<gene>
    <name evidence="3" type="ORF">E7V67_014270</name>
</gene>
<keyword evidence="2" id="KW-0732">Signal</keyword>
<feature type="chain" id="PRO_5047196231" description="Cytochrome c domain-containing protein" evidence="2">
    <location>
        <begin position="25"/>
        <end position="449"/>
    </location>
</feature>
<dbReference type="EMBL" id="CP136508">
    <property type="protein sequence ID" value="WUR10890.1"/>
    <property type="molecule type" value="Genomic_DNA"/>
</dbReference>
<keyword evidence="4" id="KW-1185">Reference proteome</keyword>
<reference evidence="3 4" key="1">
    <citation type="journal article" date="2019" name="Int. J. Syst. Evol. Microbiol.">
        <title>The Draft Whole-Genome Sequence of the Antibiotic Producer Empedobacter haloabium ATCC 31962 Provides Indications for Its Taxonomic Reclassification.</title>
        <authorList>
            <person name="Miess H."/>
            <person name="Arlt P."/>
            <person name="Apel A.K."/>
            <person name="Weber T."/>
            <person name="Nieselt K."/>
            <person name="Hanssen F."/>
            <person name="Czemmel S."/>
            <person name="Nahnsen S."/>
            <person name="Gross H."/>
        </authorList>
    </citation>
    <scope>NUCLEOTIDE SEQUENCE [LARGE SCALE GENOMIC DNA]</scope>
    <source>
        <strain evidence="3 4">ATCC 31962</strain>
    </source>
</reference>
<feature type="region of interest" description="Disordered" evidence="1">
    <location>
        <begin position="427"/>
        <end position="449"/>
    </location>
</feature>
<organism evidence="3 4">
    <name type="scientific">[Empedobacter] haloabium</name>
    <dbReference type="NCBI Taxonomy" id="592317"/>
    <lineage>
        <taxon>Bacteria</taxon>
        <taxon>Pseudomonadati</taxon>
        <taxon>Pseudomonadota</taxon>
        <taxon>Betaproteobacteria</taxon>
        <taxon>Burkholderiales</taxon>
        <taxon>Oxalobacteraceae</taxon>
        <taxon>Telluria group</taxon>
        <taxon>Telluria group incertae sedis</taxon>
    </lineage>
</organism>
<feature type="signal peptide" evidence="2">
    <location>
        <begin position="1"/>
        <end position="24"/>
    </location>
</feature>
<name>A0ABZ1UFC3_9BURK</name>
<evidence type="ECO:0000256" key="1">
    <source>
        <dbReference type="SAM" id="MobiDB-lite"/>
    </source>
</evidence>
<sequence length="449" mass="49294">MKSLLSRSLLCRSLLCRLVLLAVAASVLAPPAAALTLGEKTKRLARQEFRKSAQRSCLPALPCFKVRNSYPKLAKPEVLPWRDIDYRTEPERYLRAVLAYIGAGNTAVDWQLQKNRKRDWYHAAWMHPVREPVRGLTFERGSRLHELSAAQTRRTNNWAIGFYNRQGATAFARVWRERSQPDTAGFAFPEGTVSAKLLLTDATDEEAPYLAGNNLAWQADIRGNGQPVTLRLLQVDVAVKNAPRDGLNGWVFGTFYFDGRGGHANYWDNLVPAGLEWGTSPTFTRADFAAGQRPTQGWVNPVAEVLFATRAPDGKLGYLGRMNGPVDDPRSSCLACHSRAMDMQGAADPPLFPPFAASRIRQVSVAPNQTYETVLAAGPVDEAQVALFFRNLAPGESFDGTHPSLDYSLQLAKGVELWRAWLDKQVAGSGPQPLAPESLAAPAGGGRGN</sequence>
<evidence type="ECO:0000313" key="3">
    <source>
        <dbReference type="EMBL" id="WUR10890.1"/>
    </source>
</evidence>
<protein>
    <recommendedName>
        <fullName evidence="5">Cytochrome c domain-containing protein</fullName>
    </recommendedName>
</protein>
<evidence type="ECO:0008006" key="5">
    <source>
        <dbReference type="Google" id="ProtNLM"/>
    </source>
</evidence>